<keyword evidence="6 8" id="KW-0472">Membrane</keyword>
<feature type="transmembrane region" description="Helical" evidence="8">
    <location>
        <begin position="322"/>
        <end position="342"/>
    </location>
</feature>
<feature type="transmembrane region" description="Helical" evidence="8">
    <location>
        <begin position="372"/>
        <end position="397"/>
    </location>
</feature>
<dbReference type="Gene3D" id="1.10.3430.10">
    <property type="entry name" value="Ammonium transporter AmtB like domains"/>
    <property type="match status" value="1"/>
</dbReference>
<comment type="caution">
    <text evidence="8">Lacks conserved residue(s) required for the propagation of feature annotation.</text>
</comment>
<comment type="similarity">
    <text evidence="2 8">Belongs to the ammonia transporter channel (TC 1.A.11.2) family.</text>
</comment>
<feature type="transmembrane region" description="Helical" evidence="8">
    <location>
        <begin position="119"/>
        <end position="140"/>
    </location>
</feature>
<sequence length="432" mass="47151">MWVIFAACLVFFMNAGFGMLEAGFCRRKNAANILTKNLVVFSIATLAFWSLGFAFMMGDSTIESIIGLDGFFLNERGFSSYKEEITIPIQAAFLFQLVFAGTAATIVSGAVAERIKLKAFFLFSLVFIAISYPITGHWVWADNGWLKQLGFLDFAGSTVVHAVGGMAALVGAYLLGPRQYLREDGEIVSRYKDDGTRVPIFPHNLSIATLGCFILWLGWFGFNGGSTLSADPEKITHILLTTNIAAATSSLTVAFTTSRLKIFDRKPELSMIINGVLGGLVSITASSAYIELWAAAIIGIVAGLLVVFLVDRFNKWKIDDPVGAISVHLGCGIWGTLAVTLINQNRLTCDEQELSPLCNLDNLALIERLQQLGIQLFGISVILVFTLAFSLITWLIIKTLMGGISVPKNHEIEGLDLQIHGITDAYHGFKKE</sequence>
<evidence type="ECO:0000256" key="8">
    <source>
        <dbReference type="RuleBase" id="RU362002"/>
    </source>
</evidence>
<protein>
    <recommendedName>
        <fullName evidence="8">Ammonium transporter</fullName>
    </recommendedName>
</protein>
<gene>
    <name evidence="10" type="ORF">F6J89_27570</name>
</gene>
<comment type="subcellular location">
    <subcellularLocation>
        <location evidence="8">Cell membrane</location>
        <topology evidence="8">Multi-pass membrane protein</topology>
    </subcellularLocation>
    <subcellularLocation>
        <location evidence="1">Membrane</location>
        <topology evidence="1">Multi-pass membrane protein</topology>
    </subcellularLocation>
</comment>
<dbReference type="PROSITE" id="PS01219">
    <property type="entry name" value="AMMONIUM_TRANSP"/>
    <property type="match status" value="1"/>
</dbReference>
<dbReference type="PANTHER" id="PTHR11730">
    <property type="entry name" value="AMMONIUM TRANSPORTER"/>
    <property type="match status" value="1"/>
</dbReference>
<reference evidence="10" key="1">
    <citation type="submission" date="2019-11" db="EMBL/GenBank/DDBJ databases">
        <title>Genomic insights into an expanded diversity of filamentous marine cyanobacteria reveals the extraordinary biosynthetic potential of Moorea and Okeania.</title>
        <authorList>
            <person name="Ferreira Leao T."/>
            <person name="Wang M."/>
            <person name="Moss N."/>
            <person name="Da Silva R."/>
            <person name="Sanders J."/>
            <person name="Nurk S."/>
            <person name="Gurevich A."/>
            <person name="Humphrey G."/>
            <person name="Reher R."/>
            <person name="Zhu Q."/>
            <person name="Belda-Ferre P."/>
            <person name="Glukhov E."/>
            <person name="Rex R."/>
            <person name="Dorrestein P.C."/>
            <person name="Knight R."/>
            <person name="Pevzner P."/>
            <person name="Gerwick W.H."/>
            <person name="Gerwick L."/>
        </authorList>
    </citation>
    <scope>NUCLEOTIDE SEQUENCE</scope>
    <source>
        <strain evidence="10">SIO1C4</strain>
    </source>
</reference>
<comment type="caution">
    <text evidence="10">The sequence shown here is derived from an EMBL/GenBank/DDBJ whole genome shotgun (WGS) entry which is preliminary data.</text>
</comment>
<evidence type="ECO:0000259" key="9">
    <source>
        <dbReference type="Pfam" id="PF00909"/>
    </source>
</evidence>
<dbReference type="GO" id="GO:0005886">
    <property type="term" value="C:plasma membrane"/>
    <property type="evidence" value="ECO:0007669"/>
    <property type="project" value="UniProtKB-SubCell"/>
</dbReference>
<dbReference type="InterPro" id="IPR029020">
    <property type="entry name" value="Ammonium/urea_transptr"/>
</dbReference>
<name>A0A6B3NCK1_9CYAN</name>
<evidence type="ECO:0000313" key="10">
    <source>
        <dbReference type="EMBL" id="NER31276.1"/>
    </source>
</evidence>
<evidence type="ECO:0000256" key="7">
    <source>
        <dbReference type="ARBA" id="ARBA00023177"/>
    </source>
</evidence>
<dbReference type="GO" id="GO:0008519">
    <property type="term" value="F:ammonium channel activity"/>
    <property type="evidence" value="ECO:0007669"/>
    <property type="project" value="InterPro"/>
</dbReference>
<proteinExistence type="inferred from homology"/>
<dbReference type="InterPro" id="IPR024041">
    <property type="entry name" value="NH4_transpt_AmtB-like_dom"/>
</dbReference>
<feature type="transmembrane region" description="Helical" evidence="8">
    <location>
        <begin position="234"/>
        <end position="257"/>
    </location>
</feature>
<feature type="transmembrane region" description="Helical" evidence="8">
    <location>
        <begin position="152"/>
        <end position="175"/>
    </location>
</feature>
<organism evidence="10">
    <name type="scientific">Symploca sp. SIO1C4</name>
    <dbReference type="NCBI Taxonomy" id="2607765"/>
    <lineage>
        <taxon>Bacteria</taxon>
        <taxon>Bacillati</taxon>
        <taxon>Cyanobacteriota</taxon>
        <taxon>Cyanophyceae</taxon>
        <taxon>Coleofasciculales</taxon>
        <taxon>Coleofasciculaceae</taxon>
        <taxon>Symploca</taxon>
    </lineage>
</organism>
<evidence type="ECO:0000256" key="2">
    <source>
        <dbReference type="ARBA" id="ARBA00005887"/>
    </source>
</evidence>
<evidence type="ECO:0000256" key="3">
    <source>
        <dbReference type="ARBA" id="ARBA00022448"/>
    </source>
</evidence>
<dbReference type="InterPro" id="IPR001905">
    <property type="entry name" value="Ammonium_transpt"/>
</dbReference>
<feature type="transmembrane region" description="Helical" evidence="8">
    <location>
        <begin position="269"/>
        <end position="286"/>
    </location>
</feature>
<feature type="transmembrane region" description="Helical" evidence="8">
    <location>
        <begin position="38"/>
        <end position="58"/>
    </location>
</feature>
<feature type="domain" description="Ammonium transporter AmtB-like" evidence="9">
    <location>
        <begin position="2"/>
        <end position="422"/>
    </location>
</feature>
<keyword evidence="3 8" id="KW-0813">Transport</keyword>
<evidence type="ECO:0000256" key="4">
    <source>
        <dbReference type="ARBA" id="ARBA00022692"/>
    </source>
</evidence>
<dbReference type="Pfam" id="PF00909">
    <property type="entry name" value="Ammonium_transp"/>
    <property type="match status" value="1"/>
</dbReference>
<keyword evidence="4 8" id="KW-0812">Transmembrane</keyword>
<dbReference type="PANTHER" id="PTHR11730:SF89">
    <property type="entry name" value="AMMONIUM TRANSPORTER SLL0108-RELATED"/>
    <property type="match status" value="1"/>
</dbReference>
<dbReference type="EMBL" id="JAAHFQ010000771">
    <property type="protein sequence ID" value="NER31276.1"/>
    <property type="molecule type" value="Genomic_DNA"/>
</dbReference>
<evidence type="ECO:0000256" key="1">
    <source>
        <dbReference type="ARBA" id="ARBA00004141"/>
    </source>
</evidence>
<feature type="transmembrane region" description="Helical" evidence="8">
    <location>
        <begin position="292"/>
        <end position="310"/>
    </location>
</feature>
<dbReference type="InterPro" id="IPR018047">
    <property type="entry name" value="Ammonium_transpt_CS"/>
</dbReference>
<feature type="transmembrane region" description="Helical" evidence="8">
    <location>
        <begin position="200"/>
        <end position="222"/>
    </location>
</feature>
<dbReference type="NCBIfam" id="TIGR00836">
    <property type="entry name" value="amt"/>
    <property type="match status" value="1"/>
</dbReference>
<keyword evidence="5 8" id="KW-1133">Transmembrane helix</keyword>
<dbReference type="GO" id="GO:0097272">
    <property type="term" value="P:ammonium homeostasis"/>
    <property type="evidence" value="ECO:0007669"/>
    <property type="project" value="TreeGrafter"/>
</dbReference>
<evidence type="ECO:0000256" key="6">
    <source>
        <dbReference type="ARBA" id="ARBA00023136"/>
    </source>
</evidence>
<accession>A0A6B3NCK1</accession>
<evidence type="ECO:0000256" key="5">
    <source>
        <dbReference type="ARBA" id="ARBA00022989"/>
    </source>
</evidence>
<dbReference type="AlphaFoldDB" id="A0A6B3NCK1"/>
<dbReference type="SUPFAM" id="SSF111352">
    <property type="entry name" value="Ammonium transporter"/>
    <property type="match status" value="1"/>
</dbReference>
<keyword evidence="7 8" id="KW-0924">Ammonia transport</keyword>